<evidence type="ECO:0000313" key="4">
    <source>
        <dbReference type="Proteomes" id="UP001465331"/>
    </source>
</evidence>
<dbReference type="Gene3D" id="1.20.1050.10">
    <property type="match status" value="1"/>
</dbReference>
<feature type="domain" description="Glutathione S-transferase C-terminal" evidence="1">
    <location>
        <begin position="180"/>
        <end position="242"/>
    </location>
</feature>
<organism evidence="3 4">
    <name type="scientific">Sinimarinibacterium thermocellulolyticum</name>
    <dbReference type="NCBI Taxonomy" id="3170016"/>
    <lineage>
        <taxon>Bacteria</taxon>
        <taxon>Pseudomonadati</taxon>
        <taxon>Pseudomonadota</taxon>
        <taxon>Gammaproteobacteria</taxon>
        <taxon>Nevskiales</taxon>
        <taxon>Nevskiaceae</taxon>
        <taxon>Sinimarinibacterium</taxon>
    </lineage>
</organism>
<accession>A0ABV2A7L3</accession>
<evidence type="ECO:0000259" key="1">
    <source>
        <dbReference type="Pfam" id="PF00043"/>
    </source>
</evidence>
<dbReference type="SUPFAM" id="SSF47616">
    <property type="entry name" value="GST C-terminal domain-like"/>
    <property type="match status" value="1"/>
</dbReference>
<gene>
    <name evidence="3" type="ORF">ABSH63_01760</name>
</gene>
<dbReference type="SUPFAM" id="SSF52833">
    <property type="entry name" value="Thioredoxin-like"/>
    <property type="match status" value="1"/>
</dbReference>
<name>A0ABV2A7L3_9GAMM</name>
<dbReference type="Pfam" id="PF00043">
    <property type="entry name" value="GST_C"/>
    <property type="match status" value="1"/>
</dbReference>
<keyword evidence="4" id="KW-1185">Reference proteome</keyword>
<protein>
    <submittedName>
        <fullName evidence="3">Glutathione S-transferase N-terminal domain-containing protein</fullName>
    </submittedName>
</protein>
<dbReference type="Proteomes" id="UP001465331">
    <property type="component" value="Unassembled WGS sequence"/>
</dbReference>
<dbReference type="Pfam" id="PF13417">
    <property type="entry name" value="GST_N_3"/>
    <property type="match status" value="1"/>
</dbReference>
<dbReference type="Gene3D" id="3.40.30.10">
    <property type="entry name" value="Glutaredoxin"/>
    <property type="match status" value="1"/>
</dbReference>
<dbReference type="InterPro" id="IPR036282">
    <property type="entry name" value="Glutathione-S-Trfase_C_sf"/>
</dbReference>
<evidence type="ECO:0000313" key="3">
    <source>
        <dbReference type="EMBL" id="MES0872740.1"/>
    </source>
</evidence>
<feature type="domain" description="GST N-terminal" evidence="2">
    <location>
        <begin position="11"/>
        <end position="81"/>
    </location>
</feature>
<comment type="caution">
    <text evidence="3">The sequence shown here is derived from an EMBL/GenBank/DDBJ whole genome shotgun (WGS) entry which is preliminary data.</text>
</comment>
<sequence length="387" mass="43516">MNLQRTEPLLLFGAPVGMYTGKVRSYLRKNGIPYSERLPSDPIFQKQLLPRLKRFINPVIRMPDGTVVQDTADIIDFLEARGLARHPSTPATPRQRIVALILDLYGSDGLVRPAMHYRWGYRDQNEAFLRHEFGLSYRPGRAAPEVVEQQLGNFMNYLHSHLPNLGIDATTALVIEACYEELLTTLDAHLRAQPYALGGLPTIADYGLMAPLYAHLARDPVPATLMKSKAPSLYRWTERMNAPDHDAPEFPHTPYALPDDDAVPDTLRPLLRQIATDFVPEVEMTVRALDRWWRAHGHEGLVGQPAERGLVRDCFTLRGTPVTTVVAPYLIYKLQRVTDAWDALDDAGRASVAAFVDGTGLEPLLTLKPLRRIERREFLEVWGAATA</sequence>
<dbReference type="InterPro" id="IPR036249">
    <property type="entry name" value="Thioredoxin-like_sf"/>
</dbReference>
<dbReference type="EMBL" id="JBEPIJ010000001">
    <property type="protein sequence ID" value="MES0872740.1"/>
    <property type="molecule type" value="Genomic_DNA"/>
</dbReference>
<proteinExistence type="predicted"/>
<dbReference type="InterPro" id="IPR004045">
    <property type="entry name" value="Glutathione_S-Trfase_N"/>
</dbReference>
<reference evidence="3 4" key="1">
    <citation type="submission" date="2024-06" db="EMBL/GenBank/DDBJ databases">
        <authorList>
            <person name="Li Z."/>
            <person name="Jiang Y."/>
        </authorList>
    </citation>
    <scope>NUCLEOTIDE SEQUENCE [LARGE SCALE GENOMIC DNA]</scope>
    <source>
        <strain evidence="3 4">HSW-8</strain>
    </source>
</reference>
<evidence type="ECO:0000259" key="2">
    <source>
        <dbReference type="Pfam" id="PF13417"/>
    </source>
</evidence>
<dbReference type="InterPro" id="IPR004046">
    <property type="entry name" value="GST_C"/>
</dbReference>
<dbReference type="RefSeq" id="WP_352886862.1">
    <property type="nucleotide sequence ID" value="NZ_JBEPIJ010000001.1"/>
</dbReference>